<dbReference type="CDD" id="cd00063">
    <property type="entry name" value="FN3"/>
    <property type="match status" value="1"/>
</dbReference>
<dbReference type="PROSITE" id="PS00137">
    <property type="entry name" value="SUBTILASE_HIS"/>
    <property type="match status" value="1"/>
</dbReference>
<dbReference type="Gene3D" id="3.40.50.200">
    <property type="entry name" value="Peptidase S8/S53 domain"/>
    <property type="match status" value="1"/>
</dbReference>
<dbReference type="PROSITE" id="PS50853">
    <property type="entry name" value="FN3"/>
    <property type="match status" value="1"/>
</dbReference>
<dbReference type="InterPro" id="IPR015500">
    <property type="entry name" value="Peptidase_S8_subtilisin-rel"/>
</dbReference>
<dbReference type="PROSITE" id="PS51892">
    <property type="entry name" value="SUBTILASE"/>
    <property type="match status" value="1"/>
</dbReference>
<dbReference type="InterPro" id="IPR022398">
    <property type="entry name" value="Peptidase_S8_His-AS"/>
</dbReference>
<dbReference type="SUPFAM" id="SSF52743">
    <property type="entry name" value="Subtilisin-like"/>
    <property type="match status" value="1"/>
</dbReference>
<evidence type="ECO:0000313" key="6">
    <source>
        <dbReference type="EMBL" id="MBR8535224.1"/>
    </source>
</evidence>
<dbReference type="SUPFAM" id="SSF49265">
    <property type="entry name" value="Fibronectin type III"/>
    <property type="match status" value="1"/>
</dbReference>
<dbReference type="InterPro" id="IPR026444">
    <property type="entry name" value="Secre_tail"/>
</dbReference>
<name>A0A941F2Q7_9BACT</name>
<dbReference type="InterPro" id="IPR036116">
    <property type="entry name" value="FN3_sf"/>
</dbReference>
<reference evidence="6" key="2">
    <citation type="submission" date="2021-04" db="EMBL/GenBank/DDBJ databases">
        <authorList>
            <person name="Zhang T."/>
            <person name="Zhang Y."/>
            <person name="Lu D."/>
            <person name="Zuo D."/>
            <person name="Du Z."/>
        </authorList>
    </citation>
    <scope>NUCLEOTIDE SEQUENCE</scope>
    <source>
        <strain evidence="6">JR1</strain>
    </source>
</reference>
<dbReference type="GO" id="GO:0004252">
    <property type="term" value="F:serine-type endopeptidase activity"/>
    <property type="evidence" value="ECO:0007669"/>
    <property type="project" value="UniProtKB-UniRule"/>
</dbReference>
<dbReference type="InterPro" id="IPR032304">
    <property type="entry name" value="Peptidase_S8_N"/>
</dbReference>
<dbReference type="SMART" id="SM00060">
    <property type="entry name" value="FN3"/>
    <property type="match status" value="1"/>
</dbReference>
<evidence type="ECO:0000259" key="5">
    <source>
        <dbReference type="PROSITE" id="PS50853"/>
    </source>
</evidence>
<dbReference type="PANTHER" id="PTHR42884:SF14">
    <property type="entry name" value="NEUROENDOCRINE CONVERTASE 1"/>
    <property type="match status" value="1"/>
</dbReference>
<accession>A0A941F2Q7</accession>
<dbReference type="InterPro" id="IPR000209">
    <property type="entry name" value="Peptidase_S8/S53_dom"/>
</dbReference>
<dbReference type="InterPro" id="IPR013783">
    <property type="entry name" value="Ig-like_fold"/>
</dbReference>
<gene>
    <name evidence="6" type="ORF">KDU71_06610</name>
</gene>
<dbReference type="InterPro" id="IPR003961">
    <property type="entry name" value="FN3_dom"/>
</dbReference>
<dbReference type="PROSITE" id="PS00138">
    <property type="entry name" value="SUBTILASE_SER"/>
    <property type="match status" value="1"/>
</dbReference>
<protein>
    <submittedName>
        <fullName evidence="6">S8 family serine peptidase</fullName>
    </submittedName>
</protein>
<keyword evidence="3 4" id="KW-0720">Serine protease</keyword>
<dbReference type="InterPro" id="IPR036852">
    <property type="entry name" value="Peptidase_S8/S53_dom_sf"/>
</dbReference>
<feature type="active site" description="Charge relay system" evidence="4">
    <location>
        <position position="266"/>
    </location>
</feature>
<keyword evidence="1 4" id="KW-0645">Protease</keyword>
<keyword evidence="2 4" id="KW-0378">Hydrolase</keyword>
<dbReference type="Gene3D" id="2.60.40.10">
    <property type="entry name" value="Immunoglobulins"/>
    <property type="match status" value="3"/>
</dbReference>
<dbReference type="PRINTS" id="PR00723">
    <property type="entry name" value="SUBTILISIN"/>
</dbReference>
<comment type="caution">
    <text evidence="6">The sequence shown here is derived from an EMBL/GenBank/DDBJ whole genome shotgun (WGS) entry which is preliminary data.</text>
</comment>
<feature type="domain" description="Fibronectin type-III" evidence="5">
    <location>
        <begin position="513"/>
        <end position="620"/>
    </location>
</feature>
<evidence type="ECO:0000256" key="3">
    <source>
        <dbReference type="ARBA" id="ARBA00022825"/>
    </source>
</evidence>
<evidence type="ECO:0000256" key="1">
    <source>
        <dbReference type="ARBA" id="ARBA00022670"/>
    </source>
</evidence>
<dbReference type="InterPro" id="IPR023828">
    <property type="entry name" value="Peptidase_S8_Ser-AS"/>
</dbReference>
<feature type="active site" description="Charge relay system" evidence="4">
    <location>
        <position position="444"/>
    </location>
</feature>
<dbReference type="Pfam" id="PF16361">
    <property type="entry name" value="Peptidase_S8_N"/>
    <property type="match status" value="1"/>
</dbReference>
<dbReference type="Pfam" id="PF00082">
    <property type="entry name" value="Peptidase_S8"/>
    <property type="match status" value="1"/>
</dbReference>
<keyword evidence="7" id="KW-1185">Reference proteome</keyword>
<dbReference type="NCBIfam" id="NF012200">
    <property type="entry name" value="choice_anch_D"/>
    <property type="match status" value="1"/>
</dbReference>
<dbReference type="Pfam" id="PF18962">
    <property type="entry name" value="Por_Secre_tail"/>
    <property type="match status" value="1"/>
</dbReference>
<dbReference type="Proteomes" id="UP000679220">
    <property type="component" value="Unassembled WGS sequence"/>
</dbReference>
<dbReference type="EMBL" id="JAGTAR010000007">
    <property type="protein sequence ID" value="MBR8535224.1"/>
    <property type="molecule type" value="Genomic_DNA"/>
</dbReference>
<proteinExistence type="inferred from homology"/>
<reference evidence="6" key="1">
    <citation type="journal article" date="2018" name="Int. J. Syst. Evol. Microbiol.">
        <title>Carboxylicivirga sediminis sp. nov., isolated from coastal sediment.</title>
        <authorList>
            <person name="Wang F.Q."/>
            <person name="Ren L.H."/>
            <person name="Zou R.J."/>
            <person name="Sun Y.Z."/>
            <person name="Liu X.J."/>
            <person name="Jiang F."/>
            <person name="Liu L.J."/>
        </authorList>
    </citation>
    <scope>NUCLEOTIDE SEQUENCE</scope>
    <source>
        <strain evidence="6">JR1</strain>
    </source>
</reference>
<dbReference type="GO" id="GO:0016020">
    <property type="term" value="C:membrane"/>
    <property type="evidence" value="ECO:0007669"/>
    <property type="project" value="TreeGrafter"/>
</dbReference>
<dbReference type="RefSeq" id="WP_212189128.1">
    <property type="nucleotide sequence ID" value="NZ_JAGTAR010000007.1"/>
</dbReference>
<dbReference type="PANTHER" id="PTHR42884">
    <property type="entry name" value="PROPROTEIN CONVERTASE SUBTILISIN/KEXIN-RELATED"/>
    <property type="match status" value="1"/>
</dbReference>
<evidence type="ECO:0000313" key="7">
    <source>
        <dbReference type="Proteomes" id="UP000679220"/>
    </source>
</evidence>
<comment type="similarity">
    <text evidence="4">Belongs to the peptidase S8 family.</text>
</comment>
<dbReference type="NCBIfam" id="TIGR04183">
    <property type="entry name" value="Por_Secre_tail"/>
    <property type="match status" value="1"/>
</dbReference>
<dbReference type="GO" id="GO:0016485">
    <property type="term" value="P:protein processing"/>
    <property type="evidence" value="ECO:0007669"/>
    <property type="project" value="TreeGrafter"/>
</dbReference>
<feature type="active site" description="Charge relay system" evidence="4">
    <location>
        <position position="211"/>
    </location>
</feature>
<evidence type="ECO:0000256" key="4">
    <source>
        <dbReference type="PROSITE-ProRule" id="PRU01240"/>
    </source>
</evidence>
<sequence>MNNITLQYRCLMLLIISLFILSSGFAQELKLYEKGMQKGVIKVKLQPELIVSPQGLKSQSVDGYAQTGILSIDRLNIENKAHTMERVFPYSPKYEARHQKHGLHLWYRIEVDTDADIESVINAYSQATDIQIAEPYYEKQLVPYSITLLDETKKAALKATQTTPFNDPILADQWHYHNTGTGDVTAGADINLYKAWERQAGQSNVIVSIHDEGVQYEHEDLAANMWINEAELNGEEGVDDDGNGYVDDVYGYNFITRSGAIAPNHHGTHVAGTVAAVNNNGIGVGGVAGGTGIGDGARLMGCQIIGEGPYNDIAASFVYAADMGAVISQNSWGWTTDGHYEESVKDAIDYFVAEAGNYEGSPMKGGIVICASGNNGSQGLHYPAAFESTIAVGATGPEDLMTDYSNYGDYIDITAPGGDNRYGEEFGVLSTVNHDNYAFLDGTSMACPHVSGVAALVVSEHGSDNFTVDDLKIHLLGGTNVLDTIEGNSHYIDLMGVGGTDADLALRKDNGIPPKQITDLEIAGVSQDFASLTWTVPSDEDDDKATFFEVYYATLDFDESNIEVASKVLITNVHDANTLYRYELNGLESTTEYFIAIKALDRWGNASPLSNQVVGTTNEGPEVEFSVGEVRFDIDINTAKEASDIFELRNIGEGVLKWEVQERHVKNEDTYGVNSVTYPQSNATSKLPELRSAPMHDSAGEIVPYAQKPVDNDDLFYFHPDYLVYSMTTIGDMDLDYTNSMATRFELTREQGFNMTHFEFALSLPDVVETPMEEPIILELYEGEDLSTAKRIYAQEYLPTENRIWHFVEMTEQVFFESGDIFFMVVHTPANLRFPLVASWGWHTSFADYQFYSNNLGKRWDKLKDVFSPDYVWDVAAWSMYEPLDTYLKLTPTKGILQSNTKEDMTIELDASKLINGDYQAKLAFLTNETGKEINYLPVNFSVMGNKPVLESEQVLEFGNIFVGESKEMSIEIYNSGLGAFAADGFSSIDVQISNSEYQLSNSAMKIIYAERSETLSFRFWPQKAGASNATVTLTDKDGNQYKFNLFGVGINPPVATVEPAENSYSDLNLGDVVRGSFTLRNDGEYPLTYYVPKFADGTNLNENTSGLVHLFGYAAGQVEGDATTNAFDWIEISSTGTEVGNQFVSNSKVTYLEAPIGFDFPFFEGKEDTVFITKQGALSFTTEGWFNSQPVMYGNVTQPDKLICAYGLEMDLTKGGAIYYQKYPDRFVTQYDKIHALYLDDNFVVKYTNVTFQIVLFINGDIEVYYKDMGTIPFGETAVLGYRNSMQVSIYDETLEDGVMLNGYIAPQSVFEMSDRLKDDMPPTTGYKMYFRYPGLGCVQSVTNPYGTLQVGESIQLDYVVDTKDLYVSDFVERINVISNDPYNNPAVHSINLNIVSGGEVDYQYNVETIDFNEVFQRDQVTRTFAITNKGKAIGTIESMSFQNGYYTAEGYLPAELKPNSRVEYTITINSTEMGNKDDVLVFTDNFGDSYHVPVSGNVIEAPIITTAQNELSATVNHGEVQTNNLTIENTGKSPMLISPVGNEWLSIVEEGYKGQSANVSYDMTFIELGGSNYDNWIDIRETGRKLHDGDMFEPSVFWRTEKLPFEFEFFGEKQDTLYISYNGVITFDKLDEIFSFGPNQLIPHVDAPNNFIAPLWGPIGPGYLEYYPTTGTYYQEYADKVVIQFQDYMNVFSMGYPVSFEVILYKNGNIKFLYHFPWEEATTQWCVAGIENQDGTVGYAPSQFVANLVKDGSVITFIPVEEYEIAANSSKDFDLIYDARSTYGGTYQESLSLANNTPDAPEYSLPVTMTVVGEKQLELRDSLQFGEVFIYDETNEEDGSSAPKVYDMNFTLSNVGTEKILLSRMRLQERAAGLTVMGDQNQFGTSGAEDPWIDISRKNLNYYLKPGNSETFNLRIKPATPADIVDTVLVYCDLQDGLYKIPVSAEYTNPPVVNIQSEGLEITSSSIDEIIDRSVMIDNLNGEADLTFEIDFEFERAKEEEEATKVQTSTTENTIAAPALHATAYSSLKSTNIEGLERDEYNRILEHDTFEAPTGMIGFGGGARLYIATAFWAPENGFNLTHAMSWIAWGNALNAEVEVMVFGGAETIQDAELLHAESYTLSETEPSDEGRFMTFELSTNLLFYPKEKFFIVFKYDKDMGYPQGRVEVEEAIEHRFYFGNDEAMFELIENGYDNWGWLMKAAEKSYKSNIWAILDSNKLDTITPGNEKQLDLSFIAEYAEQGINVANMLVKSNDPVTPLAKLPITLNRNKGPQYADGSSIYYAINEGDTLRHTVSAYDEEGDAFTLQLKKEYEYVSAHVNGNEMEVIFAANHEAAGVHQVVVEGIDSYGNESEFTIDIAVSNVNRKPEEVNAIGNQYLLLEDKQGLEINMNDHIVDLDGDALTFEFDWQNESVMETFITNAGIIMKPLNIGSGSVNITATDEHGDAMETSFNVFIEHRVGIDDNEANQLLLYPNPAIEVVNIELQQELNEKAMVRITNTDGQVVKTVDSAFAAKQLSINVAELSPGLYFIEVINDKTSITQKFTKR</sequence>
<organism evidence="6 7">
    <name type="scientific">Carboxylicivirga sediminis</name>
    <dbReference type="NCBI Taxonomy" id="2006564"/>
    <lineage>
        <taxon>Bacteria</taxon>
        <taxon>Pseudomonadati</taxon>
        <taxon>Bacteroidota</taxon>
        <taxon>Bacteroidia</taxon>
        <taxon>Marinilabiliales</taxon>
        <taxon>Marinilabiliaceae</taxon>
        <taxon>Carboxylicivirga</taxon>
    </lineage>
</organism>
<evidence type="ECO:0000256" key="2">
    <source>
        <dbReference type="ARBA" id="ARBA00022801"/>
    </source>
</evidence>